<accession>A0A085N1F9</accession>
<dbReference type="SUPFAM" id="SSF46689">
    <property type="entry name" value="Homeodomain-like"/>
    <property type="match status" value="2"/>
</dbReference>
<feature type="domain" description="HTH psq-type" evidence="6">
    <location>
        <begin position="17"/>
        <end position="69"/>
    </location>
</feature>
<evidence type="ECO:0008006" key="8">
    <source>
        <dbReference type="Google" id="ProtNLM"/>
    </source>
</evidence>
<dbReference type="Proteomes" id="UP000030758">
    <property type="component" value="Unassembled WGS sequence"/>
</dbReference>
<keyword evidence="2" id="KW-0238">DNA-binding</keyword>
<dbReference type="EMBL" id="KL367576">
    <property type="protein sequence ID" value="KFD63305.1"/>
    <property type="molecule type" value="Genomic_DNA"/>
</dbReference>
<dbReference type="InterPro" id="IPR006600">
    <property type="entry name" value="HTH_CenpB_DNA-bd_dom"/>
</dbReference>
<dbReference type="Pfam" id="PF04218">
    <property type="entry name" value="CENP-B_N"/>
    <property type="match status" value="1"/>
</dbReference>
<evidence type="ECO:0000256" key="4">
    <source>
        <dbReference type="SAM" id="MobiDB-lite"/>
    </source>
</evidence>
<organism evidence="7">
    <name type="scientific">Trichuris suis</name>
    <name type="common">pig whipworm</name>
    <dbReference type="NCBI Taxonomy" id="68888"/>
    <lineage>
        <taxon>Eukaryota</taxon>
        <taxon>Metazoa</taxon>
        <taxon>Ecdysozoa</taxon>
        <taxon>Nematoda</taxon>
        <taxon>Enoplea</taxon>
        <taxon>Dorylaimia</taxon>
        <taxon>Trichinellida</taxon>
        <taxon>Trichuridae</taxon>
        <taxon>Trichuris</taxon>
    </lineage>
</organism>
<name>A0A085N1F9_9BILA</name>
<dbReference type="PANTHER" id="PTHR19303">
    <property type="entry name" value="TRANSPOSON"/>
    <property type="match status" value="1"/>
</dbReference>
<sequence length="186" mass="21078">MAPKRKTSSAGTDDKPKRSRDVLSISEKVRILDLVEKEGKSYAAVAKTYGKNESSIREIVKNKDKIRSSFNAAPQTAKVTSISRDKILVKMEKALNFWVEDMNRKSIPVNGQALRQKALDLYEHMRKKQDKEGTQEEAKPFIAGVGNLRPARAFHPARELIPSRPLRQPQACTRFSECDSAFFVMR</sequence>
<dbReference type="PANTHER" id="PTHR19303:SF52">
    <property type="entry name" value="TIGGER TRANSPOSABLE ELEMENT-DERIVED PROTEIN 6"/>
    <property type="match status" value="1"/>
</dbReference>
<evidence type="ECO:0000256" key="3">
    <source>
        <dbReference type="ARBA" id="ARBA00023242"/>
    </source>
</evidence>
<reference evidence="7" key="1">
    <citation type="journal article" date="2014" name="Nat. Genet.">
        <title>Genome and transcriptome of the porcine whipworm Trichuris suis.</title>
        <authorList>
            <person name="Jex A.R."/>
            <person name="Nejsum P."/>
            <person name="Schwarz E.M."/>
            <person name="Hu L."/>
            <person name="Young N.D."/>
            <person name="Hall R.S."/>
            <person name="Korhonen P.K."/>
            <person name="Liao S."/>
            <person name="Thamsborg S."/>
            <person name="Xia J."/>
            <person name="Xu P."/>
            <person name="Wang S."/>
            <person name="Scheerlinck J.P."/>
            <person name="Hofmann A."/>
            <person name="Sternberg P.W."/>
            <person name="Wang J."/>
            <person name="Gasser R.B."/>
        </authorList>
    </citation>
    <scope>NUCLEOTIDE SEQUENCE [LARGE SCALE GENOMIC DNA]</scope>
    <source>
        <strain evidence="7">DCEP-RM93F</strain>
    </source>
</reference>
<dbReference type="InterPro" id="IPR007889">
    <property type="entry name" value="HTH_Psq"/>
</dbReference>
<dbReference type="Gene3D" id="1.10.10.10">
    <property type="entry name" value="Winged helix-like DNA-binding domain superfamily/Winged helix DNA-binding domain"/>
    <property type="match status" value="1"/>
</dbReference>
<dbReference type="InterPro" id="IPR036388">
    <property type="entry name" value="WH-like_DNA-bd_sf"/>
</dbReference>
<gene>
    <name evidence="7" type="ORF">M514_24485</name>
</gene>
<dbReference type="GO" id="GO:0003677">
    <property type="term" value="F:DNA binding"/>
    <property type="evidence" value="ECO:0007669"/>
    <property type="project" value="UniProtKB-KW"/>
</dbReference>
<proteinExistence type="predicted"/>
<dbReference type="InterPro" id="IPR050863">
    <property type="entry name" value="CenT-Element_Derived"/>
</dbReference>
<evidence type="ECO:0000256" key="1">
    <source>
        <dbReference type="ARBA" id="ARBA00004123"/>
    </source>
</evidence>
<dbReference type="AlphaFoldDB" id="A0A085N1F9"/>
<feature type="domain" description="HTH CENPB-type" evidence="5">
    <location>
        <begin position="91"/>
        <end position="126"/>
    </location>
</feature>
<evidence type="ECO:0000313" key="7">
    <source>
        <dbReference type="EMBL" id="KFD63305.1"/>
    </source>
</evidence>
<dbReference type="Pfam" id="PF03221">
    <property type="entry name" value="HTH_Tnp_Tc5"/>
    <property type="match status" value="1"/>
</dbReference>
<dbReference type="Gene3D" id="1.10.10.60">
    <property type="entry name" value="Homeodomain-like"/>
    <property type="match status" value="1"/>
</dbReference>
<evidence type="ECO:0000259" key="5">
    <source>
        <dbReference type="Pfam" id="PF03221"/>
    </source>
</evidence>
<dbReference type="GO" id="GO:0005634">
    <property type="term" value="C:nucleus"/>
    <property type="evidence" value="ECO:0007669"/>
    <property type="project" value="UniProtKB-SubCell"/>
</dbReference>
<feature type="region of interest" description="Disordered" evidence="4">
    <location>
        <begin position="1"/>
        <end position="20"/>
    </location>
</feature>
<dbReference type="InterPro" id="IPR009057">
    <property type="entry name" value="Homeodomain-like_sf"/>
</dbReference>
<keyword evidence="3" id="KW-0539">Nucleus</keyword>
<evidence type="ECO:0000259" key="6">
    <source>
        <dbReference type="Pfam" id="PF04218"/>
    </source>
</evidence>
<protein>
    <recommendedName>
        <fullName evidence="8">HTH psq-type domain-containing protein</fullName>
    </recommendedName>
</protein>
<evidence type="ECO:0000256" key="2">
    <source>
        <dbReference type="ARBA" id="ARBA00023125"/>
    </source>
</evidence>
<comment type="subcellular location">
    <subcellularLocation>
        <location evidence="1">Nucleus</location>
    </subcellularLocation>
</comment>